<feature type="domain" description="Reverse transcriptase" evidence="9">
    <location>
        <begin position="507"/>
        <end position="686"/>
    </location>
</feature>
<dbReference type="InterPro" id="IPR012337">
    <property type="entry name" value="RNaseH-like_sf"/>
</dbReference>
<dbReference type="Gene3D" id="3.10.10.10">
    <property type="entry name" value="HIV Type 1 Reverse Transcriptase, subunit A, domain 1"/>
    <property type="match status" value="1"/>
</dbReference>
<dbReference type="Gene3D" id="1.10.340.70">
    <property type="match status" value="1"/>
</dbReference>
<dbReference type="FunFam" id="3.10.20.370:FF:000001">
    <property type="entry name" value="Retrovirus-related Pol polyprotein from transposon 17.6-like protein"/>
    <property type="match status" value="1"/>
</dbReference>
<dbReference type="Pfam" id="PF13975">
    <property type="entry name" value="gag-asp_proteas"/>
    <property type="match status" value="1"/>
</dbReference>
<feature type="region of interest" description="Disordered" evidence="8">
    <location>
        <begin position="139"/>
        <end position="165"/>
    </location>
</feature>
<dbReference type="FunFam" id="3.30.70.270:FF:000020">
    <property type="entry name" value="Transposon Tf2-6 polyprotein-like Protein"/>
    <property type="match status" value="1"/>
</dbReference>
<dbReference type="Pfam" id="PF00078">
    <property type="entry name" value="RVT_1"/>
    <property type="match status" value="1"/>
</dbReference>
<accession>A0A815UGG1</accession>
<dbReference type="Gene3D" id="2.40.70.10">
    <property type="entry name" value="Acid Proteases"/>
    <property type="match status" value="1"/>
</dbReference>
<evidence type="ECO:0000256" key="8">
    <source>
        <dbReference type="SAM" id="MobiDB-lite"/>
    </source>
</evidence>
<evidence type="ECO:0000256" key="1">
    <source>
        <dbReference type="ARBA" id="ARBA00012493"/>
    </source>
</evidence>
<feature type="region of interest" description="Disordered" evidence="8">
    <location>
        <begin position="941"/>
        <end position="978"/>
    </location>
</feature>
<evidence type="ECO:0000256" key="5">
    <source>
        <dbReference type="ARBA" id="ARBA00022759"/>
    </source>
</evidence>
<dbReference type="Pfam" id="PF17917">
    <property type="entry name" value="RT_RNaseH"/>
    <property type="match status" value="1"/>
</dbReference>
<keyword evidence="3" id="KW-0548">Nucleotidyltransferase</keyword>
<evidence type="ECO:0000256" key="6">
    <source>
        <dbReference type="ARBA" id="ARBA00022801"/>
    </source>
</evidence>
<dbReference type="SUPFAM" id="SSF50630">
    <property type="entry name" value="Acid proteases"/>
    <property type="match status" value="1"/>
</dbReference>
<evidence type="ECO:0000313" key="11">
    <source>
        <dbReference type="EMBL" id="CAF1515557.1"/>
    </source>
</evidence>
<keyword evidence="5" id="KW-0255">Endonuclease</keyword>
<dbReference type="PANTHER" id="PTHR37984">
    <property type="entry name" value="PROTEIN CBG26694"/>
    <property type="match status" value="1"/>
</dbReference>
<proteinExistence type="predicted"/>
<feature type="compositionally biased region" description="Low complexity" evidence="8">
    <location>
        <begin position="966"/>
        <end position="978"/>
    </location>
</feature>
<dbReference type="Gene3D" id="3.30.70.270">
    <property type="match status" value="2"/>
</dbReference>
<dbReference type="Proteomes" id="UP000663889">
    <property type="component" value="Unassembled WGS sequence"/>
</dbReference>
<dbReference type="PANTHER" id="PTHR37984:SF5">
    <property type="entry name" value="PROTEIN NYNRIN-LIKE"/>
    <property type="match status" value="1"/>
</dbReference>
<dbReference type="Pfam" id="PF17921">
    <property type="entry name" value="Integrase_H2C2"/>
    <property type="match status" value="1"/>
</dbReference>
<keyword evidence="7" id="KW-0695">RNA-directed DNA polymerase</keyword>
<name>A0A815UGG1_9BILA</name>
<sequence>MEYYYDKLQLCLQADPHMSSVMIVHYLTKGLKHSLLAHVIRRHPSTPSEFLTVAQDEEKILLTLNGLSHAPPNSLDNYPHEDDPVNEMVTLVQRSAPASNRRQTTFSPQPLINQTLSNRYVSSSSHGYYHQKPALSSNSRQCYTYRDGDTSSKKKNPSSSYSSSIQVPVNNTLTKVLVDTGAAISLIHEETLQQMQHQPIYPSSLKEVHTANSGFLSLVGLVKLNVRINYITTTVDAYVTGDLVCPMILGRDWIQQNHVNVNFSTNRIYIHHGLTSVPLLPILRTEPLVMSLPRTIVIPPFHEKFISGYVPVKSLDHALFTPNIALQHTRLVLIPHSILHVRNHHGIISIINNTRHSKTIPHHTPLGFISPSAETNDINVINELSNTSPHFSSDRLFLFSCIHCDAQFSTEINLYKHLNDCCNKNLNCTKNQLTKLVEHVDDPIKRMKVYLMLHQYEKLFDNSCTQGISCSPQYAINTGSHPPLTEHPRRISSRNRQIINEEVKKMLTNGIISPSNSPWASPVVIVTKPDGSPRFCIDYRRLNAITQKDVYPLPRIDDVIECLNGSYIFSKLDLRSGYFQAPLAPEERDKTAFITPDGLWQFNRLPQGLKNSPSVFQRLMNQTLGSLRWDVCLAYLDDIVVYSTSFDQHLLDVNKVCQVLHTSNFKLNYNKCSFFQEEISFLGHKVNATGCSPTDDNVRSILQFPVPRSSKAAHSFLQMVGFYRKFIPHFAQISSPLNKFTKKGFPFIWTETEQSSFNQLKEAITSPAVLILPDPSQPYTIRTDASCVGIGAVLFQKQVLADDSETTLPIYKPVAFASRSLKPAEKRYSAIELEALAIWWSVTKKFRSYIEGQQFFLETDHKSLMSLMKKPYHNARIERWMTLLQQYDMIIKHIPGKENTTADALSRYPVDKPDVIEDDEPRLVASSTQTDDILINVITTRSMTRKRQSSTHSQHVPSLPSNPRVTTTTHSPSTSPSLSIKDAQVFFDNDTLNQHQNQDPHIHKIKNTSPLNSNYIIDKDGVLYKTIIRRSGQIVSLRYLPPSLIPNILLAYHNSTFNGAHFGIKRTFYKIHDRFYWPNMYKDIERHVLSCMNCRKNKPSRRKPDGHLHPIEPPHGIWERLAMDYVGPVPQSKSGNKYFLVLTDLFSKFVITKAVSDNTSSTAAKFLLYDVFMIYGLPHEIITDNGRHFTSSLYESLIKLAGCCHVKTTPYNPQATGQCERHNATLVPNIVALSNHSRSNWDEKLLPTTFNYNSTRHDSTGYTPFELMFARHPRFMIDLTSTPTIPLDVPHYHETMQQFVEHVRIAARQNTLKHHHMTKHRYDQNRSNPQYQMGQTVLIRNRNPSLNKFSPKFIGSYIIIRQLNDKTYLVQHHRTGAQAQVTVQDIRSIN</sequence>
<evidence type="ECO:0000256" key="3">
    <source>
        <dbReference type="ARBA" id="ARBA00022695"/>
    </source>
</evidence>
<dbReference type="GO" id="GO:0003964">
    <property type="term" value="F:RNA-directed DNA polymerase activity"/>
    <property type="evidence" value="ECO:0007669"/>
    <property type="project" value="UniProtKB-KW"/>
</dbReference>
<dbReference type="InterPro" id="IPR041588">
    <property type="entry name" value="Integrase_H2C2"/>
</dbReference>
<dbReference type="InterPro" id="IPR043502">
    <property type="entry name" value="DNA/RNA_pol_sf"/>
</dbReference>
<dbReference type="Gene3D" id="3.30.420.10">
    <property type="entry name" value="Ribonuclease H-like superfamily/Ribonuclease H"/>
    <property type="match status" value="1"/>
</dbReference>
<dbReference type="InterPro" id="IPR036397">
    <property type="entry name" value="RNaseH_sf"/>
</dbReference>
<dbReference type="EMBL" id="CAJNOU010006934">
    <property type="protein sequence ID" value="CAF1515557.1"/>
    <property type="molecule type" value="Genomic_DNA"/>
</dbReference>
<reference evidence="11" key="1">
    <citation type="submission" date="2021-02" db="EMBL/GenBank/DDBJ databases">
        <authorList>
            <person name="Nowell W R."/>
        </authorList>
    </citation>
    <scope>NUCLEOTIDE SEQUENCE</scope>
</reference>
<dbReference type="CDD" id="cd01647">
    <property type="entry name" value="RT_LTR"/>
    <property type="match status" value="1"/>
</dbReference>
<dbReference type="GO" id="GO:0004519">
    <property type="term" value="F:endonuclease activity"/>
    <property type="evidence" value="ECO:0007669"/>
    <property type="project" value="UniProtKB-KW"/>
</dbReference>
<comment type="caution">
    <text evidence="11">The sequence shown here is derived from an EMBL/GenBank/DDBJ whole genome shotgun (WGS) entry which is preliminary data.</text>
</comment>
<feature type="domain" description="Integrase catalytic" evidence="10">
    <location>
        <begin position="1109"/>
        <end position="1272"/>
    </location>
</feature>
<dbReference type="SUPFAM" id="SSF53098">
    <property type="entry name" value="Ribonuclease H-like"/>
    <property type="match status" value="1"/>
</dbReference>
<dbReference type="CDD" id="cd00303">
    <property type="entry name" value="retropepsin_like"/>
    <property type="match status" value="1"/>
</dbReference>
<dbReference type="PROSITE" id="PS50994">
    <property type="entry name" value="INTEGRASE"/>
    <property type="match status" value="1"/>
</dbReference>
<keyword evidence="6" id="KW-0378">Hydrolase</keyword>
<dbReference type="CDD" id="cd09274">
    <property type="entry name" value="RNase_HI_RT_Ty3"/>
    <property type="match status" value="1"/>
</dbReference>
<dbReference type="GO" id="GO:0006508">
    <property type="term" value="P:proteolysis"/>
    <property type="evidence" value="ECO:0007669"/>
    <property type="project" value="InterPro"/>
</dbReference>
<evidence type="ECO:0000259" key="9">
    <source>
        <dbReference type="PROSITE" id="PS50878"/>
    </source>
</evidence>
<feature type="compositionally biased region" description="Polar residues" evidence="8">
    <location>
        <begin position="950"/>
        <end position="965"/>
    </location>
</feature>
<organism evidence="11 12">
    <name type="scientific">Rotaria sordida</name>
    <dbReference type="NCBI Taxonomy" id="392033"/>
    <lineage>
        <taxon>Eukaryota</taxon>
        <taxon>Metazoa</taxon>
        <taxon>Spiralia</taxon>
        <taxon>Gnathifera</taxon>
        <taxon>Rotifera</taxon>
        <taxon>Eurotatoria</taxon>
        <taxon>Bdelloidea</taxon>
        <taxon>Philodinida</taxon>
        <taxon>Philodinidae</taxon>
        <taxon>Rotaria</taxon>
    </lineage>
</organism>
<dbReference type="GO" id="GO:0004190">
    <property type="term" value="F:aspartic-type endopeptidase activity"/>
    <property type="evidence" value="ECO:0007669"/>
    <property type="project" value="InterPro"/>
</dbReference>
<evidence type="ECO:0000256" key="4">
    <source>
        <dbReference type="ARBA" id="ARBA00022722"/>
    </source>
</evidence>
<dbReference type="InterPro" id="IPR050951">
    <property type="entry name" value="Retrovirus_Pol_polyprotein"/>
</dbReference>
<dbReference type="Pfam" id="PF00665">
    <property type="entry name" value="rve"/>
    <property type="match status" value="1"/>
</dbReference>
<evidence type="ECO:0000256" key="2">
    <source>
        <dbReference type="ARBA" id="ARBA00022679"/>
    </source>
</evidence>
<gene>
    <name evidence="11" type="ORF">SEV965_LOCUS36765</name>
</gene>
<protein>
    <recommendedName>
        <fullName evidence="1">RNA-directed DNA polymerase</fullName>
        <ecNumber evidence="1">2.7.7.49</ecNumber>
    </recommendedName>
</protein>
<dbReference type="EC" id="2.7.7.49" evidence="1"/>
<dbReference type="GO" id="GO:0003676">
    <property type="term" value="F:nucleic acid binding"/>
    <property type="evidence" value="ECO:0007669"/>
    <property type="project" value="InterPro"/>
</dbReference>
<dbReference type="FunFam" id="3.30.420.10:FF:000032">
    <property type="entry name" value="Retrovirus-related Pol polyprotein from transposon 297-like Protein"/>
    <property type="match status" value="1"/>
</dbReference>
<dbReference type="FunFam" id="1.10.340.70:FF:000001">
    <property type="entry name" value="Retrovirus-related Pol polyprotein from transposon gypsy-like Protein"/>
    <property type="match status" value="1"/>
</dbReference>
<evidence type="ECO:0000256" key="7">
    <source>
        <dbReference type="ARBA" id="ARBA00022918"/>
    </source>
</evidence>
<dbReference type="InterPro" id="IPR000477">
    <property type="entry name" value="RT_dom"/>
</dbReference>
<dbReference type="SUPFAM" id="SSF56672">
    <property type="entry name" value="DNA/RNA polymerases"/>
    <property type="match status" value="1"/>
</dbReference>
<evidence type="ECO:0000313" key="12">
    <source>
        <dbReference type="Proteomes" id="UP000663889"/>
    </source>
</evidence>
<keyword evidence="4" id="KW-0540">Nuclease</keyword>
<dbReference type="InterPro" id="IPR001969">
    <property type="entry name" value="Aspartic_peptidase_AS"/>
</dbReference>
<dbReference type="InterPro" id="IPR001584">
    <property type="entry name" value="Integrase_cat-core"/>
</dbReference>
<dbReference type="InterPro" id="IPR043128">
    <property type="entry name" value="Rev_trsase/Diguanyl_cyclase"/>
</dbReference>
<dbReference type="InterPro" id="IPR041373">
    <property type="entry name" value="RT_RNaseH"/>
</dbReference>
<dbReference type="InterPro" id="IPR021109">
    <property type="entry name" value="Peptidase_aspartic_dom_sf"/>
</dbReference>
<dbReference type="PROSITE" id="PS00141">
    <property type="entry name" value="ASP_PROTEASE"/>
    <property type="match status" value="1"/>
</dbReference>
<keyword evidence="2" id="KW-0808">Transferase</keyword>
<evidence type="ECO:0000259" key="10">
    <source>
        <dbReference type="PROSITE" id="PS50994"/>
    </source>
</evidence>
<dbReference type="PROSITE" id="PS50878">
    <property type="entry name" value="RT_POL"/>
    <property type="match status" value="1"/>
</dbReference>
<dbReference type="GO" id="GO:0015074">
    <property type="term" value="P:DNA integration"/>
    <property type="evidence" value="ECO:0007669"/>
    <property type="project" value="InterPro"/>
</dbReference>